<dbReference type="InterPro" id="IPR002810">
    <property type="entry name" value="NfeD-like_C"/>
</dbReference>
<evidence type="ECO:0000256" key="1">
    <source>
        <dbReference type="SAM" id="Phobius"/>
    </source>
</evidence>
<dbReference type="RefSeq" id="WP_143902106.1">
    <property type="nucleotide sequence ID" value="NZ_VJOL01000020.1"/>
</dbReference>
<proteinExistence type="predicted"/>
<sequence length="143" mass="14771">MDDATLWWVLAGLAVVAELASGTFFLLMLAVGAAAGAVAAHAGLALTGQLVAAAAVGGGAVALWARWRRHHPKAPPPQANPDVVLDVGQVLHITQWAADGTARVRYRGADWLAEAAPGQPHTDGAWRITAVVGNRLIVEPAHA</sequence>
<dbReference type="AlphaFoldDB" id="A0A554X1P0"/>
<evidence type="ECO:0000259" key="2">
    <source>
        <dbReference type="Pfam" id="PF01957"/>
    </source>
</evidence>
<name>A0A554X1P0_9BURK</name>
<dbReference type="Gene3D" id="2.40.50.140">
    <property type="entry name" value="Nucleic acid-binding proteins"/>
    <property type="match status" value="1"/>
</dbReference>
<dbReference type="OrthoDB" id="5654021at2"/>
<keyword evidence="1" id="KW-1133">Transmembrane helix</keyword>
<dbReference type="Proteomes" id="UP000318542">
    <property type="component" value="Unassembled WGS sequence"/>
</dbReference>
<feature type="transmembrane region" description="Helical" evidence="1">
    <location>
        <begin position="46"/>
        <end position="65"/>
    </location>
</feature>
<accession>A0A554X1P0</accession>
<keyword evidence="1" id="KW-0812">Transmembrane</keyword>
<reference evidence="3 4" key="1">
    <citation type="submission" date="2019-07" db="EMBL/GenBank/DDBJ databases">
        <title>Tepidimonas thermarum AA-1 draft genome.</title>
        <authorList>
            <person name="Da Costa M.S."/>
            <person name="Froufe H.J.C."/>
            <person name="Egas C."/>
            <person name="Albuquerque L."/>
        </authorList>
    </citation>
    <scope>NUCLEOTIDE SEQUENCE [LARGE SCALE GENOMIC DNA]</scope>
    <source>
        <strain evidence="3 4">AA-1</strain>
    </source>
</reference>
<organism evidence="3 4">
    <name type="scientific">Tepidimonas thermarum</name>
    <dbReference type="NCBI Taxonomy" id="335431"/>
    <lineage>
        <taxon>Bacteria</taxon>
        <taxon>Pseudomonadati</taxon>
        <taxon>Pseudomonadota</taxon>
        <taxon>Betaproteobacteria</taxon>
        <taxon>Burkholderiales</taxon>
        <taxon>Tepidimonas</taxon>
    </lineage>
</organism>
<evidence type="ECO:0000313" key="3">
    <source>
        <dbReference type="EMBL" id="TSE29767.1"/>
    </source>
</evidence>
<gene>
    <name evidence="3" type="ORF">Tther_01287</name>
</gene>
<dbReference type="Pfam" id="PF01957">
    <property type="entry name" value="NfeD"/>
    <property type="match status" value="1"/>
</dbReference>
<feature type="domain" description="NfeD-like C-terminal" evidence="2">
    <location>
        <begin position="86"/>
        <end position="140"/>
    </location>
</feature>
<feature type="transmembrane region" description="Helical" evidence="1">
    <location>
        <begin position="7"/>
        <end position="40"/>
    </location>
</feature>
<keyword evidence="1" id="KW-0472">Membrane</keyword>
<comment type="caution">
    <text evidence="3">The sequence shown here is derived from an EMBL/GenBank/DDBJ whole genome shotgun (WGS) entry which is preliminary data.</text>
</comment>
<protein>
    <recommendedName>
        <fullName evidence="2">NfeD-like C-terminal domain-containing protein</fullName>
    </recommendedName>
</protein>
<keyword evidence="4" id="KW-1185">Reference proteome</keyword>
<dbReference type="EMBL" id="VJOL01000020">
    <property type="protein sequence ID" value="TSE29767.1"/>
    <property type="molecule type" value="Genomic_DNA"/>
</dbReference>
<evidence type="ECO:0000313" key="4">
    <source>
        <dbReference type="Proteomes" id="UP000318542"/>
    </source>
</evidence>
<dbReference type="InterPro" id="IPR012340">
    <property type="entry name" value="NA-bd_OB-fold"/>
</dbReference>